<dbReference type="Proteomes" id="UP000821845">
    <property type="component" value="Chromosome 2"/>
</dbReference>
<protein>
    <submittedName>
        <fullName evidence="1">Uncharacterized protein</fullName>
    </submittedName>
</protein>
<dbReference type="EMBL" id="CM023482">
    <property type="protein sequence ID" value="KAH6940060.1"/>
    <property type="molecule type" value="Genomic_DNA"/>
</dbReference>
<evidence type="ECO:0000313" key="2">
    <source>
        <dbReference type="Proteomes" id="UP000821845"/>
    </source>
</evidence>
<organism evidence="1 2">
    <name type="scientific">Hyalomma asiaticum</name>
    <name type="common">Tick</name>
    <dbReference type="NCBI Taxonomy" id="266040"/>
    <lineage>
        <taxon>Eukaryota</taxon>
        <taxon>Metazoa</taxon>
        <taxon>Ecdysozoa</taxon>
        <taxon>Arthropoda</taxon>
        <taxon>Chelicerata</taxon>
        <taxon>Arachnida</taxon>
        <taxon>Acari</taxon>
        <taxon>Parasitiformes</taxon>
        <taxon>Ixodida</taxon>
        <taxon>Ixodoidea</taxon>
        <taxon>Ixodidae</taxon>
        <taxon>Hyalomminae</taxon>
        <taxon>Hyalomma</taxon>
    </lineage>
</organism>
<keyword evidence="2" id="KW-1185">Reference proteome</keyword>
<accession>A0ACB7SZG4</accession>
<comment type="caution">
    <text evidence="1">The sequence shown here is derived from an EMBL/GenBank/DDBJ whole genome shotgun (WGS) entry which is preliminary data.</text>
</comment>
<name>A0ACB7SZG4_HYAAI</name>
<proteinExistence type="predicted"/>
<evidence type="ECO:0000313" key="1">
    <source>
        <dbReference type="EMBL" id="KAH6940060.1"/>
    </source>
</evidence>
<reference evidence="1" key="1">
    <citation type="submission" date="2020-05" db="EMBL/GenBank/DDBJ databases">
        <title>Large-scale comparative analyses of tick genomes elucidate their genetic diversity and vector capacities.</title>
        <authorList>
            <person name="Jia N."/>
            <person name="Wang J."/>
            <person name="Shi W."/>
            <person name="Du L."/>
            <person name="Sun Y."/>
            <person name="Zhan W."/>
            <person name="Jiang J."/>
            <person name="Wang Q."/>
            <person name="Zhang B."/>
            <person name="Ji P."/>
            <person name="Sakyi L.B."/>
            <person name="Cui X."/>
            <person name="Yuan T."/>
            <person name="Jiang B."/>
            <person name="Yang W."/>
            <person name="Lam T.T.-Y."/>
            <person name="Chang Q."/>
            <person name="Ding S."/>
            <person name="Wang X."/>
            <person name="Zhu J."/>
            <person name="Ruan X."/>
            <person name="Zhao L."/>
            <person name="Wei J."/>
            <person name="Que T."/>
            <person name="Du C."/>
            <person name="Cheng J."/>
            <person name="Dai P."/>
            <person name="Han X."/>
            <person name="Huang E."/>
            <person name="Gao Y."/>
            <person name="Liu J."/>
            <person name="Shao H."/>
            <person name="Ye R."/>
            <person name="Li L."/>
            <person name="Wei W."/>
            <person name="Wang X."/>
            <person name="Wang C."/>
            <person name="Yang T."/>
            <person name="Huo Q."/>
            <person name="Li W."/>
            <person name="Guo W."/>
            <person name="Chen H."/>
            <person name="Zhou L."/>
            <person name="Ni X."/>
            <person name="Tian J."/>
            <person name="Zhou Y."/>
            <person name="Sheng Y."/>
            <person name="Liu T."/>
            <person name="Pan Y."/>
            <person name="Xia L."/>
            <person name="Li J."/>
            <person name="Zhao F."/>
            <person name="Cao W."/>
        </authorList>
    </citation>
    <scope>NUCLEOTIDE SEQUENCE</scope>
    <source>
        <strain evidence="1">Hyas-2018</strain>
    </source>
</reference>
<sequence length="153" mass="16806">MKVARNVILVLTLVGKRADETASEPDDRSFHSDPCSERAPTIVPDPGSPEELSLPLRNAVLTTTNKCARVVGVRAGVVALERAAHLTWRGVGGRHFGRERERERESEREHEELGVPRTCVRAVAPSVGRWRIGPENTLSCCSSETLAIVFGKR</sequence>
<gene>
    <name evidence="1" type="ORF">HPB50_024583</name>
</gene>